<dbReference type="InterPro" id="IPR003439">
    <property type="entry name" value="ABC_transporter-like_ATP-bd"/>
</dbReference>
<protein>
    <submittedName>
        <fullName evidence="4">ABC transporter ATP-binding protein</fullName>
    </submittedName>
</protein>
<dbReference type="InterPro" id="IPR027417">
    <property type="entry name" value="P-loop_NTPase"/>
</dbReference>
<dbReference type="EMBL" id="JBHMEW010000063">
    <property type="protein sequence ID" value="MFB9212653.1"/>
    <property type="molecule type" value="Genomic_DNA"/>
</dbReference>
<dbReference type="SMART" id="SM00382">
    <property type="entry name" value="AAA"/>
    <property type="match status" value="1"/>
</dbReference>
<dbReference type="Gene3D" id="3.40.50.300">
    <property type="entry name" value="P-loop containing nucleotide triphosphate hydrolases"/>
    <property type="match status" value="1"/>
</dbReference>
<dbReference type="PANTHER" id="PTHR43119">
    <property type="entry name" value="ABC TRANSPORT PROTEIN ATP-BINDING COMPONENT-RELATED"/>
    <property type="match status" value="1"/>
</dbReference>
<sequence>MSIIFDQIDFSYSKNEDPLIQGFSLEAEPGDRLAIKGESGTGKTTIFRLLLGFEIPDQGTILFQREKLNPSNIKGLRQQTTWLPQDLDLGQGLLKEVFYHPFQFKSNLANSPSEETVLETINELGLPQKLWVEKFENLSTGQRQRVGIALCYLLQKPILLLDEPTSALDDASKEKVTELLYKKKSRTIISTSHDPWWLERCEKVVELSN</sequence>
<dbReference type="InterPro" id="IPR003593">
    <property type="entry name" value="AAA+_ATPase"/>
</dbReference>
<dbReference type="Proteomes" id="UP001589654">
    <property type="component" value="Unassembled WGS sequence"/>
</dbReference>
<evidence type="ECO:0000313" key="4">
    <source>
        <dbReference type="EMBL" id="MFB9212653.1"/>
    </source>
</evidence>
<keyword evidence="5" id="KW-1185">Reference proteome</keyword>
<organism evidence="4 5">
    <name type="scientific">Echinicola jeungdonensis</name>
    <dbReference type="NCBI Taxonomy" id="709343"/>
    <lineage>
        <taxon>Bacteria</taxon>
        <taxon>Pseudomonadati</taxon>
        <taxon>Bacteroidota</taxon>
        <taxon>Cytophagia</taxon>
        <taxon>Cytophagales</taxon>
        <taxon>Cyclobacteriaceae</taxon>
        <taxon>Echinicola</taxon>
    </lineage>
</organism>
<evidence type="ECO:0000259" key="3">
    <source>
        <dbReference type="PROSITE" id="PS50893"/>
    </source>
</evidence>
<feature type="domain" description="ABC transporter" evidence="3">
    <location>
        <begin position="3"/>
        <end position="209"/>
    </location>
</feature>
<keyword evidence="2 4" id="KW-0067">ATP-binding</keyword>
<evidence type="ECO:0000313" key="5">
    <source>
        <dbReference type="Proteomes" id="UP001589654"/>
    </source>
</evidence>
<dbReference type="SUPFAM" id="SSF52540">
    <property type="entry name" value="P-loop containing nucleoside triphosphate hydrolases"/>
    <property type="match status" value="1"/>
</dbReference>
<accession>A0ABV5J755</accession>
<evidence type="ECO:0000256" key="2">
    <source>
        <dbReference type="ARBA" id="ARBA00022840"/>
    </source>
</evidence>
<comment type="caution">
    <text evidence="4">The sequence shown here is derived from an EMBL/GenBank/DDBJ whole genome shotgun (WGS) entry which is preliminary data.</text>
</comment>
<name>A0ABV5J755_9BACT</name>
<dbReference type="PROSITE" id="PS50893">
    <property type="entry name" value="ABC_TRANSPORTER_2"/>
    <property type="match status" value="1"/>
</dbReference>
<dbReference type="GO" id="GO:0005524">
    <property type="term" value="F:ATP binding"/>
    <property type="evidence" value="ECO:0007669"/>
    <property type="project" value="UniProtKB-KW"/>
</dbReference>
<reference evidence="4 5" key="1">
    <citation type="submission" date="2024-09" db="EMBL/GenBank/DDBJ databases">
        <authorList>
            <person name="Sun Q."/>
            <person name="Mori K."/>
        </authorList>
    </citation>
    <scope>NUCLEOTIDE SEQUENCE [LARGE SCALE GENOMIC DNA]</scope>
    <source>
        <strain evidence="4 5">CECT 7682</strain>
    </source>
</reference>
<dbReference type="PANTHER" id="PTHR43119:SF1">
    <property type="entry name" value="ABC TRANSPORTER DOMAIN-CONTAINING PROTEIN"/>
    <property type="match status" value="1"/>
</dbReference>
<dbReference type="CDD" id="cd03228">
    <property type="entry name" value="ABCC_MRP_Like"/>
    <property type="match status" value="1"/>
</dbReference>
<proteinExistence type="predicted"/>
<evidence type="ECO:0000256" key="1">
    <source>
        <dbReference type="ARBA" id="ARBA00022741"/>
    </source>
</evidence>
<keyword evidence="1" id="KW-0547">Nucleotide-binding</keyword>
<dbReference type="Pfam" id="PF00005">
    <property type="entry name" value="ABC_tran"/>
    <property type="match status" value="1"/>
</dbReference>
<dbReference type="RefSeq" id="WP_290247576.1">
    <property type="nucleotide sequence ID" value="NZ_JAUFQT010000001.1"/>
</dbReference>
<gene>
    <name evidence="4" type="ORF">ACFFUR_12625</name>
</gene>